<sequence length="571" mass="62711">MAPDDAGSRGDEVNPRASVVTKLLCQSMYARPDRLKPIRAWWRKLLGKGDKPEKPRRSARRRIYLEGSDDCPPLGEQMAQWVVDHVVHGPPLPVPSYGFDLEPVAAHGLRVRRRRWARRAALLLVFVAVASVAPWASAVWGTAALLALFLRWAAARAERKPRAVGRSSRPGLAYLVLCLPWLLAVVPYAWPIGGQVIGIRLELVFAPFVLLIGGAVVFAADRLVARASLGRIVGGEIASGRLPWVAPKGKRRIARLKDGQGLIELPYDVPERFVGAGRYVWGIADMIVPLKPKSANGAVEPFEDRELLARMREALRDLGRGPQEITEPLPGFTASDVVGLPSDLWLRRARNAKAGEPKLRGRGRQSPSSVPDRLYMRAQCVTWDGEVVVTVFVHAALEGGELHLTVRPHVVTPVYNELRGTDAPLALRHFRLLRWLTVQSLLDAVVGPLAAWRFAARFGRGPAKHLEESGGGRGEEKDPVSVRDRYSMEEVTDMHQSDDAKRHVVLMQTCVFRTVAEYLEELGVDTAPYEQQVAAVITNIQVYGDNHAPIQNVAGSNISGVSQGSAPQGGK</sequence>
<feature type="transmembrane region" description="Helical" evidence="2">
    <location>
        <begin position="172"/>
        <end position="191"/>
    </location>
</feature>
<evidence type="ECO:0000256" key="1">
    <source>
        <dbReference type="SAM" id="MobiDB-lite"/>
    </source>
</evidence>
<proteinExistence type="predicted"/>
<evidence type="ECO:0000313" key="4">
    <source>
        <dbReference type="Proteomes" id="UP001164963"/>
    </source>
</evidence>
<feature type="transmembrane region" description="Helical" evidence="2">
    <location>
        <begin position="203"/>
        <end position="220"/>
    </location>
</feature>
<keyword evidence="2" id="KW-0472">Membrane</keyword>
<keyword evidence="2" id="KW-0812">Transmembrane</keyword>
<keyword evidence="4" id="KW-1185">Reference proteome</keyword>
<name>A0ABY6PRZ2_9ACTN</name>
<evidence type="ECO:0000313" key="3">
    <source>
        <dbReference type="EMBL" id="UZK54606.1"/>
    </source>
</evidence>
<dbReference type="Proteomes" id="UP001164963">
    <property type="component" value="Chromosome"/>
</dbReference>
<feature type="region of interest" description="Disordered" evidence="1">
    <location>
        <begin position="463"/>
        <end position="483"/>
    </location>
</feature>
<feature type="transmembrane region" description="Helical" evidence="2">
    <location>
        <begin position="120"/>
        <end position="152"/>
    </location>
</feature>
<dbReference type="RefSeq" id="WP_265541732.1">
    <property type="nucleotide sequence ID" value="NZ_CP098740.1"/>
</dbReference>
<keyword evidence="2" id="KW-1133">Transmembrane helix</keyword>
<protein>
    <submittedName>
        <fullName evidence="3">Uncharacterized protein</fullName>
    </submittedName>
</protein>
<accession>A0ABY6PRZ2</accession>
<reference evidence="3" key="1">
    <citation type="journal article" date="2022" name="Front. Microbiol.">
        <title>Mirubactin C rescues the lethal effect of cell wall biosynthesis mutations in Bacillus subtilis.</title>
        <authorList>
            <person name="Kepplinger B."/>
            <person name="Wen X."/>
            <person name="Tyler A.R."/>
            <person name="Kim B.Y."/>
            <person name="Brown J."/>
            <person name="Banks P."/>
            <person name="Dashti Y."/>
            <person name="Mackenzie E.S."/>
            <person name="Wills C."/>
            <person name="Kawai Y."/>
            <person name="Waldron K.J."/>
            <person name="Allenby N.E.E."/>
            <person name="Wu L.J."/>
            <person name="Hall M.J."/>
            <person name="Errington J."/>
        </authorList>
    </citation>
    <scope>NUCLEOTIDE SEQUENCE</scope>
    <source>
        <strain evidence="3">MDA8-470</strain>
    </source>
</reference>
<dbReference type="EMBL" id="CP098740">
    <property type="protein sequence ID" value="UZK54606.1"/>
    <property type="molecule type" value="Genomic_DNA"/>
</dbReference>
<organism evidence="3 4">
    <name type="scientific">Streptomyces drozdowiczii</name>
    <dbReference type="NCBI Taxonomy" id="202862"/>
    <lineage>
        <taxon>Bacteria</taxon>
        <taxon>Bacillati</taxon>
        <taxon>Actinomycetota</taxon>
        <taxon>Actinomycetes</taxon>
        <taxon>Kitasatosporales</taxon>
        <taxon>Streptomycetaceae</taxon>
        <taxon>Streptomyces</taxon>
    </lineage>
</organism>
<feature type="compositionally biased region" description="Basic and acidic residues" evidence="1">
    <location>
        <begin position="464"/>
        <end position="483"/>
    </location>
</feature>
<gene>
    <name evidence="3" type="ORF">NEH16_11055</name>
</gene>
<evidence type="ECO:0000256" key="2">
    <source>
        <dbReference type="SAM" id="Phobius"/>
    </source>
</evidence>